<keyword evidence="11" id="KW-0862">Zinc</keyword>
<dbReference type="PANTHER" id="PTHR42951:SF4">
    <property type="entry name" value="ACYL-COENZYME A THIOESTERASE MBLAC2"/>
    <property type="match status" value="1"/>
</dbReference>
<dbReference type="InterPro" id="IPR001018">
    <property type="entry name" value="Beta-lactamase_class-B_CS"/>
</dbReference>
<comment type="caution">
    <text evidence="14">The sequence shown here is derived from an EMBL/GenBank/DDBJ whole genome shotgun (WGS) entry which is preliminary data.</text>
</comment>
<dbReference type="InterPro" id="IPR050855">
    <property type="entry name" value="NDM-1-like"/>
</dbReference>
<keyword evidence="7" id="KW-0479">Metal-binding</keyword>
<organism evidence="14 15">
    <name type="scientific">Adhaeribacter rhizoryzae</name>
    <dbReference type="NCBI Taxonomy" id="2607907"/>
    <lineage>
        <taxon>Bacteria</taxon>
        <taxon>Pseudomonadati</taxon>
        <taxon>Bacteroidota</taxon>
        <taxon>Cytophagia</taxon>
        <taxon>Cytophagales</taxon>
        <taxon>Hymenobacteraceae</taxon>
        <taxon>Adhaeribacter</taxon>
    </lineage>
</organism>
<keyword evidence="15" id="KW-1185">Reference proteome</keyword>
<dbReference type="AlphaFoldDB" id="A0A5M6DBX7"/>
<evidence type="ECO:0000256" key="6">
    <source>
        <dbReference type="ARBA" id="ARBA00012865"/>
    </source>
</evidence>
<evidence type="ECO:0000256" key="1">
    <source>
        <dbReference type="ARBA" id="ARBA00001526"/>
    </source>
</evidence>
<dbReference type="EMBL" id="VWSF01000009">
    <property type="protein sequence ID" value="KAA5545054.1"/>
    <property type="molecule type" value="Genomic_DNA"/>
</dbReference>
<dbReference type="GO" id="GO:0042597">
    <property type="term" value="C:periplasmic space"/>
    <property type="evidence" value="ECO:0007669"/>
    <property type="project" value="UniProtKB-SubCell"/>
</dbReference>
<dbReference type="GO" id="GO:0046677">
    <property type="term" value="P:response to antibiotic"/>
    <property type="evidence" value="ECO:0007669"/>
    <property type="project" value="UniProtKB-KW"/>
</dbReference>
<comment type="subunit">
    <text evidence="5">Monomer.</text>
</comment>
<dbReference type="PANTHER" id="PTHR42951">
    <property type="entry name" value="METALLO-BETA-LACTAMASE DOMAIN-CONTAINING"/>
    <property type="match status" value="1"/>
</dbReference>
<accession>A0A5M6DBX7</accession>
<dbReference type="InterPro" id="IPR001279">
    <property type="entry name" value="Metallo-B-lactamas"/>
</dbReference>
<sequence length="247" mass="27407">MLKQYKYLIISLILFACNGTKQTPDAQNYQSEILTIQQVSDHVYQHTSYLVTESFGKVTCNGMIVFSKNEAIIFDTPTDNNAAAELISWVEDTLHGKVKAIIATHFHADCLGGLEAFHKRKIPSYANNLTIQLAGLNNLVVPQNGFNNLLQLEVVDKKVLAQFWGEGHTKDNVIGYFPEEEVLFGGCLIKEMGAEKGNLADANVQAWPKPITKLKDQYPDARIVIPGHGKPGGTELLDYTIKLFGQN</sequence>
<dbReference type="PROSITE" id="PS00744">
    <property type="entry name" value="BETA_LACTAMASE_B_2"/>
    <property type="match status" value="1"/>
</dbReference>
<protein>
    <recommendedName>
        <fullName evidence="6">beta-lactamase</fullName>
        <ecNumber evidence="6">3.5.2.6</ecNumber>
    </recommendedName>
</protein>
<comment type="similarity">
    <text evidence="4">Belongs to the metallo-beta-lactamase superfamily. Class-B beta-lactamase family.</text>
</comment>
<evidence type="ECO:0000256" key="12">
    <source>
        <dbReference type="ARBA" id="ARBA00023251"/>
    </source>
</evidence>
<keyword evidence="9" id="KW-0574">Periplasm</keyword>
<dbReference type="Gene3D" id="3.60.15.10">
    <property type="entry name" value="Ribonuclease Z/Hydroxyacylglutathione hydrolase-like"/>
    <property type="match status" value="1"/>
</dbReference>
<dbReference type="GO" id="GO:0008270">
    <property type="term" value="F:zinc ion binding"/>
    <property type="evidence" value="ECO:0007669"/>
    <property type="project" value="InterPro"/>
</dbReference>
<gene>
    <name evidence="14" type="primary">bla</name>
    <name evidence="14" type="ORF">F0145_13445</name>
</gene>
<keyword evidence="12" id="KW-0046">Antibiotic resistance</keyword>
<keyword evidence="8" id="KW-0732">Signal</keyword>
<dbReference type="InterPro" id="IPR036866">
    <property type="entry name" value="RibonucZ/Hydroxyglut_hydro"/>
</dbReference>
<dbReference type="SMART" id="SM00849">
    <property type="entry name" value="Lactamase_B"/>
    <property type="match status" value="1"/>
</dbReference>
<name>A0A5M6DBX7_9BACT</name>
<dbReference type="Proteomes" id="UP000323426">
    <property type="component" value="Unassembled WGS sequence"/>
</dbReference>
<dbReference type="GO" id="GO:0017001">
    <property type="term" value="P:antibiotic catabolic process"/>
    <property type="evidence" value="ECO:0007669"/>
    <property type="project" value="InterPro"/>
</dbReference>
<evidence type="ECO:0000259" key="13">
    <source>
        <dbReference type="SMART" id="SM00849"/>
    </source>
</evidence>
<evidence type="ECO:0000256" key="8">
    <source>
        <dbReference type="ARBA" id="ARBA00022729"/>
    </source>
</evidence>
<evidence type="ECO:0000313" key="15">
    <source>
        <dbReference type="Proteomes" id="UP000323426"/>
    </source>
</evidence>
<dbReference type="RefSeq" id="WP_150088937.1">
    <property type="nucleotide sequence ID" value="NZ_VWSF01000009.1"/>
</dbReference>
<proteinExistence type="inferred from homology"/>
<dbReference type="Pfam" id="PF00753">
    <property type="entry name" value="Lactamase_B"/>
    <property type="match status" value="1"/>
</dbReference>
<dbReference type="PROSITE" id="PS51257">
    <property type="entry name" value="PROKAR_LIPOPROTEIN"/>
    <property type="match status" value="1"/>
</dbReference>
<evidence type="ECO:0000256" key="3">
    <source>
        <dbReference type="ARBA" id="ARBA00004418"/>
    </source>
</evidence>
<evidence type="ECO:0000256" key="11">
    <source>
        <dbReference type="ARBA" id="ARBA00022833"/>
    </source>
</evidence>
<keyword evidence="10" id="KW-0378">Hydrolase</keyword>
<comment type="subcellular location">
    <subcellularLocation>
        <location evidence="3">Periplasm</location>
    </subcellularLocation>
</comment>
<dbReference type="EC" id="3.5.2.6" evidence="6"/>
<dbReference type="InterPro" id="IPR058199">
    <property type="entry name" value="BlaB//VIM/IMP-1"/>
</dbReference>
<evidence type="ECO:0000256" key="2">
    <source>
        <dbReference type="ARBA" id="ARBA00001947"/>
    </source>
</evidence>
<comment type="catalytic activity">
    <reaction evidence="1">
        <text>a beta-lactam + H2O = a substituted beta-amino acid</text>
        <dbReference type="Rhea" id="RHEA:20401"/>
        <dbReference type="ChEBI" id="CHEBI:15377"/>
        <dbReference type="ChEBI" id="CHEBI:35627"/>
        <dbReference type="ChEBI" id="CHEBI:140347"/>
        <dbReference type="EC" id="3.5.2.6"/>
    </reaction>
</comment>
<feature type="domain" description="Metallo-beta-lactamase" evidence="13">
    <location>
        <begin position="59"/>
        <end position="228"/>
    </location>
</feature>
<evidence type="ECO:0000256" key="9">
    <source>
        <dbReference type="ARBA" id="ARBA00022764"/>
    </source>
</evidence>
<evidence type="ECO:0000256" key="7">
    <source>
        <dbReference type="ARBA" id="ARBA00022723"/>
    </source>
</evidence>
<evidence type="ECO:0000256" key="4">
    <source>
        <dbReference type="ARBA" id="ARBA00005250"/>
    </source>
</evidence>
<dbReference type="SUPFAM" id="SSF56281">
    <property type="entry name" value="Metallo-hydrolase/oxidoreductase"/>
    <property type="match status" value="1"/>
</dbReference>
<reference evidence="14 15" key="1">
    <citation type="submission" date="2019-09" db="EMBL/GenBank/DDBJ databases">
        <title>Genome sequence and assembly of Adhaeribacter sp.</title>
        <authorList>
            <person name="Chhetri G."/>
        </authorList>
    </citation>
    <scope>NUCLEOTIDE SEQUENCE [LARGE SCALE GENOMIC DNA]</scope>
    <source>
        <strain evidence="14 15">DK36</strain>
    </source>
</reference>
<evidence type="ECO:0000256" key="5">
    <source>
        <dbReference type="ARBA" id="ARBA00011245"/>
    </source>
</evidence>
<evidence type="ECO:0000313" key="14">
    <source>
        <dbReference type="EMBL" id="KAA5545054.1"/>
    </source>
</evidence>
<dbReference type="NCBIfam" id="NF033088">
    <property type="entry name" value="bla_subclass_B1"/>
    <property type="match status" value="1"/>
</dbReference>
<evidence type="ECO:0000256" key="10">
    <source>
        <dbReference type="ARBA" id="ARBA00022801"/>
    </source>
</evidence>
<dbReference type="CDD" id="cd16302">
    <property type="entry name" value="CcrA-like_MBL-B1"/>
    <property type="match status" value="1"/>
</dbReference>
<dbReference type="GO" id="GO:0008800">
    <property type="term" value="F:beta-lactamase activity"/>
    <property type="evidence" value="ECO:0007669"/>
    <property type="project" value="UniProtKB-EC"/>
</dbReference>
<comment type="cofactor">
    <cofactor evidence="2">
        <name>Zn(2+)</name>
        <dbReference type="ChEBI" id="CHEBI:29105"/>
    </cofactor>
</comment>